<comment type="caution">
    <text evidence="2">Lacks conserved residue(s) required for the propagation of feature annotation.</text>
</comment>
<keyword evidence="3" id="KW-0732">Signal</keyword>
<dbReference type="SUPFAM" id="SSF49854">
    <property type="entry name" value="Spermadhesin, CUB domain"/>
    <property type="match status" value="1"/>
</dbReference>
<sequence length="400" mass="42761">MKVRELFIALSSLILINLHLHHCLTLNSSDHAEFSSSNHTIENNSTLVSHRSPKYFPFYTLGRFAQDVCTGTNSLTGTCMLKGQCNDLGGTLTGTTSCSQANTQQASCCILIKTCGGFTQTNNTYFVNVNYPATFPGGSRCNLRVSRMGTDVCQLKISFLDMSLAPPTGDGVCSFDYFTVTGGSSPVPRICGENSGQHVYVDFAGDNPVTITVATSAAFTFNRRWHLHVQQIGCDSTSRAPFGCLQYWTDTTNTISSFNYNSAGSGQLNAIGVQGSRQIANMAYGACVLTQPGMCSITWSLPGTDIFAFTLTGDVGAVVPAVLGTAAVQSQVCTTDFVVIPNAQQAGIVMPSDRFCGLGLAATTSNIRPFVIYSVTDANETPDIGNRGWSLTYVQNMCPV</sequence>
<dbReference type="InterPro" id="IPR035914">
    <property type="entry name" value="Sperma_CUB_dom_sf"/>
</dbReference>
<gene>
    <name evidence="5" type="ORF">CHIRRI_LOCUS4417</name>
</gene>
<dbReference type="Gene3D" id="2.60.120.290">
    <property type="entry name" value="Spermadhesin, CUB domain"/>
    <property type="match status" value="1"/>
</dbReference>
<dbReference type="PANTHER" id="PTHR33236">
    <property type="entry name" value="INTRAFLAGELLAR TRANSPORT PROTEIN 122 FAMILY PROTEIN-RELATED"/>
    <property type="match status" value="1"/>
</dbReference>
<evidence type="ECO:0000256" key="2">
    <source>
        <dbReference type="PROSITE-ProRule" id="PRU00059"/>
    </source>
</evidence>
<feature type="domain" description="CUB" evidence="4">
    <location>
        <begin position="115"/>
        <end position="232"/>
    </location>
</feature>
<organism evidence="5 6">
    <name type="scientific">Chironomus riparius</name>
    <dbReference type="NCBI Taxonomy" id="315576"/>
    <lineage>
        <taxon>Eukaryota</taxon>
        <taxon>Metazoa</taxon>
        <taxon>Ecdysozoa</taxon>
        <taxon>Arthropoda</taxon>
        <taxon>Hexapoda</taxon>
        <taxon>Insecta</taxon>
        <taxon>Pterygota</taxon>
        <taxon>Neoptera</taxon>
        <taxon>Endopterygota</taxon>
        <taxon>Diptera</taxon>
        <taxon>Nematocera</taxon>
        <taxon>Chironomoidea</taxon>
        <taxon>Chironomidae</taxon>
        <taxon>Chironominae</taxon>
        <taxon>Chironomus</taxon>
    </lineage>
</organism>
<dbReference type="EMBL" id="OU895877">
    <property type="protein sequence ID" value="CAG9801491.1"/>
    <property type="molecule type" value="Genomic_DNA"/>
</dbReference>
<evidence type="ECO:0000259" key="4">
    <source>
        <dbReference type="PROSITE" id="PS01180"/>
    </source>
</evidence>
<keyword evidence="6" id="KW-1185">Reference proteome</keyword>
<name>A0A9N9RQH5_9DIPT</name>
<accession>A0A9N9RQH5</accession>
<proteinExistence type="predicted"/>
<reference evidence="5" key="1">
    <citation type="submission" date="2022-01" db="EMBL/GenBank/DDBJ databases">
        <authorList>
            <person name="King R."/>
        </authorList>
    </citation>
    <scope>NUCLEOTIDE SEQUENCE</scope>
</reference>
<dbReference type="Pfam" id="PF00431">
    <property type="entry name" value="CUB"/>
    <property type="match status" value="1"/>
</dbReference>
<feature type="chain" id="PRO_5040389980" description="CUB domain-containing protein" evidence="3">
    <location>
        <begin position="26"/>
        <end position="400"/>
    </location>
</feature>
<dbReference type="AlphaFoldDB" id="A0A9N9RQH5"/>
<feature type="signal peptide" evidence="3">
    <location>
        <begin position="1"/>
        <end position="25"/>
    </location>
</feature>
<dbReference type="PROSITE" id="PS01180">
    <property type="entry name" value="CUB"/>
    <property type="match status" value="1"/>
</dbReference>
<dbReference type="InterPro" id="IPR058698">
    <property type="entry name" value="CUB_metazoa"/>
</dbReference>
<dbReference type="Proteomes" id="UP001153620">
    <property type="component" value="Chromosome 1"/>
</dbReference>
<dbReference type="OrthoDB" id="6337346at2759"/>
<protein>
    <recommendedName>
        <fullName evidence="4">CUB domain-containing protein</fullName>
    </recommendedName>
</protein>
<evidence type="ECO:0000256" key="1">
    <source>
        <dbReference type="ARBA" id="ARBA00023157"/>
    </source>
</evidence>
<evidence type="ECO:0000313" key="5">
    <source>
        <dbReference type="EMBL" id="CAG9801491.1"/>
    </source>
</evidence>
<dbReference type="Pfam" id="PF26080">
    <property type="entry name" value="CUB_animal"/>
    <property type="match status" value="1"/>
</dbReference>
<dbReference type="PANTHER" id="PTHR33236:SF5">
    <property type="entry name" value="CUB DOMAIN-CONTAINING PROTEIN"/>
    <property type="match status" value="1"/>
</dbReference>
<evidence type="ECO:0000313" key="6">
    <source>
        <dbReference type="Proteomes" id="UP001153620"/>
    </source>
</evidence>
<reference evidence="5" key="2">
    <citation type="submission" date="2022-10" db="EMBL/GenBank/DDBJ databases">
        <authorList>
            <consortium name="ENA_rothamsted_submissions"/>
            <consortium name="culmorum"/>
            <person name="King R."/>
        </authorList>
    </citation>
    <scope>NUCLEOTIDE SEQUENCE</scope>
</reference>
<dbReference type="InterPro" id="IPR000859">
    <property type="entry name" value="CUB_dom"/>
</dbReference>
<evidence type="ECO:0000256" key="3">
    <source>
        <dbReference type="SAM" id="SignalP"/>
    </source>
</evidence>
<keyword evidence="1" id="KW-1015">Disulfide bond</keyword>